<dbReference type="SUPFAM" id="SSF109604">
    <property type="entry name" value="HD-domain/PDEase-like"/>
    <property type="match status" value="1"/>
</dbReference>
<dbReference type="RefSeq" id="WP_078788735.1">
    <property type="nucleotide sequence ID" value="NZ_FUWR01000001.1"/>
</dbReference>
<dbReference type="Proteomes" id="UP000190102">
    <property type="component" value="Unassembled WGS sequence"/>
</dbReference>
<feature type="domain" description="HD-GYP" evidence="1">
    <location>
        <begin position="128"/>
        <end position="317"/>
    </location>
</feature>
<proteinExistence type="predicted"/>
<dbReference type="InterPro" id="IPR003607">
    <property type="entry name" value="HD/PDEase_dom"/>
</dbReference>
<gene>
    <name evidence="2" type="ORF">SAMN02745119_00448</name>
</gene>
<name>A0A1T4KB32_9BACT</name>
<sequence length="317" mass="35263">MVDQKYRPVHVACINPDKFPQVALYMQSGTNLVLYKPADRPISKADLQRLNNNQVEQLYVGSGSIREVCDFLEDSISDILADSDISGPVKGQLLSQVAMNYVMDVFEMPDKLSNLDRCRNLVRQLLQYIAGNPNPLDALHSIVSHDFYTFAHSVHVASLSLLVHAEVFGLTADELEDVGIGGILHDVGMIFVPSGILEKTDILTNFEYNLIKKHAERGYECLRDLGGFSEITLAAVRYHHERNNGEGYPFQLAGDEIPRTAQVTAICDVFSALTSNRAYKKAMTKDEALALMESVGKDVFSPRLLEKFKAVVLPEES</sequence>
<keyword evidence="3" id="KW-1185">Reference proteome</keyword>
<accession>A0A1T4KB32</accession>
<evidence type="ECO:0000313" key="3">
    <source>
        <dbReference type="Proteomes" id="UP000190102"/>
    </source>
</evidence>
<dbReference type="PANTHER" id="PTHR43155">
    <property type="entry name" value="CYCLIC DI-GMP PHOSPHODIESTERASE PA4108-RELATED"/>
    <property type="match status" value="1"/>
</dbReference>
<dbReference type="STRING" id="115783.SAMN02745119_00448"/>
<organism evidence="2 3">
    <name type="scientific">Trichlorobacter thiogenes</name>
    <dbReference type="NCBI Taxonomy" id="115783"/>
    <lineage>
        <taxon>Bacteria</taxon>
        <taxon>Pseudomonadati</taxon>
        <taxon>Thermodesulfobacteriota</taxon>
        <taxon>Desulfuromonadia</taxon>
        <taxon>Geobacterales</taxon>
        <taxon>Geobacteraceae</taxon>
        <taxon>Trichlorobacter</taxon>
    </lineage>
</organism>
<dbReference type="Gene3D" id="1.10.3210.10">
    <property type="entry name" value="Hypothetical protein af1432"/>
    <property type="match status" value="1"/>
</dbReference>
<dbReference type="InterPro" id="IPR037522">
    <property type="entry name" value="HD_GYP_dom"/>
</dbReference>
<dbReference type="SMART" id="SM00471">
    <property type="entry name" value="HDc"/>
    <property type="match status" value="1"/>
</dbReference>
<dbReference type="AlphaFoldDB" id="A0A1T4KB32"/>
<dbReference type="CDD" id="cd00077">
    <property type="entry name" value="HDc"/>
    <property type="match status" value="1"/>
</dbReference>
<dbReference type="OrthoDB" id="9776628at2"/>
<protein>
    <submittedName>
        <fullName evidence="2">HD domain-containing protein</fullName>
    </submittedName>
</protein>
<evidence type="ECO:0000259" key="1">
    <source>
        <dbReference type="PROSITE" id="PS51832"/>
    </source>
</evidence>
<dbReference type="Pfam" id="PF13487">
    <property type="entry name" value="HD_5"/>
    <property type="match status" value="1"/>
</dbReference>
<evidence type="ECO:0000313" key="2">
    <source>
        <dbReference type="EMBL" id="SJZ39609.1"/>
    </source>
</evidence>
<dbReference type="PROSITE" id="PS51832">
    <property type="entry name" value="HD_GYP"/>
    <property type="match status" value="1"/>
</dbReference>
<reference evidence="3" key="1">
    <citation type="submission" date="2017-02" db="EMBL/GenBank/DDBJ databases">
        <authorList>
            <person name="Varghese N."/>
            <person name="Submissions S."/>
        </authorList>
    </citation>
    <scope>NUCLEOTIDE SEQUENCE [LARGE SCALE GENOMIC DNA]</scope>
    <source>
        <strain evidence="3">ATCC BAA-34</strain>
    </source>
</reference>
<dbReference type="EMBL" id="FUWR01000001">
    <property type="protein sequence ID" value="SJZ39609.1"/>
    <property type="molecule type" value="Genomic_DNA"/>
</dbReference>
<dbReference type="PANTHER" id="PTHR43155:SF2">
    <property type="entry name" value="CYCLIC DI-GMP PHOSPHODIESTERASE PA4108"/>
    <property type="match status" value="1"/>
</dbReference>